<sequence length="471" mass="52774">MRRWKPLWSSTNAILQNSSYRRSSFPVASSISRQLHGTASSAFPHSRPKMWHRTSILNAADLVSTKWMLTAKNFIHSAASDAKQRDYYEILGVSETATREEIKKAFHALAKKYHPDANRNNPSSKRKFQEIREAYETLQDPKKRSQYDRMKEDNGTAEGVKFSMGDAGGFRYSYSDINRNEFSDSFHKVFSEIFENAADFMATDIEVELSLTFSEAAQGCTKHLSFDADVTCDSCDGRGHPLNARSKVCPSCRGAGKVSLGPFFETCNTCSGSGRVVKEFCRECQGSGIVEGVKEVKVTVPAGLDTGDTIRVPKSGNASKRGFQPGNLFINIKVSEDPIFVRDGADIYVDSNISFTQAILGGEVEVPTLSGKVQLQIPKGVQHGQLLTLRGKGLPKRGYFVDHGNQYVRFRVNFPVVLNERQRAILDEFAKEEVSNEENRLQHIFDRFLSTRSVLEFSILMLILLFVMKIL</sequence>
<evidence type="ECO:0000259" key="7">
    <source>
        <dbReference type="PROSITE" id="PS51188"/>
    </source>
</evidence>
<dbReference type="GO" id="GO:0051082">
    <property type="term" value="F:unfolded protein binding"/>
    <property type="evidence" value="ECO:0007669"/>
    <property type="project" value="InterPro"/>
</dbReference>
<evidence type="ECO:0000256" key="4">
    <source>
        <dbReference type="ARBA" id="ARBA00022833"/>
    </source>
</evidence>
<reference evidence="8" key="1">
    <citation type="submission" date="2023-03" db="EMBL/GenBank/DDBJ databases">
        <authorList>
            <person name="Julca I."/>
        </authorList>
    </citation>
    <scope>NUCLEOTIDE SEQUENCE</scope>
</reference>
<dbReference type="HAMAP" id="MF_01152">
    <property type="entry name" value="DnaJ"/>
    <property type="match status" value="1"/>
</dbReference>
<dbReference type="CDD" id="cd10719">
    <property type="entry name" value="DnaJ_zf"/>
    <property type="match status" value="1"/>
</dbReference>
<dbReference type="FunFam" id="2.60.260.20:FF:000005">
    <property type="entry name" value="Chaperone protein dnaJ 1, mitochondrial"/>
    <property type="match status" value="1"/>
</dbReference>
<dbReference type="CDD" id="cd06257">
    <property type="entry name" value="DnaJ"/>
    <property type="match status" value="1"/>
</dbReference>
<dbReference type="InterPro" id="IPR001305">
    <property type="entry name" value="HSP_DnaJ_Cys-rich_dom"/>
</dbReference>
<dbReference type="Pfam" id="PF00226">
    <property type="entry name" value="DnaJ"/>
    <property type="match status" value="1"/>
</dbReference>
<dbReference type="PANTHER" id="PTHR43096">
    <property type="entry name" value="DNAJ HOMOLOG 1, MITOCHONDRIAL-RELATED"/>
    <property type="match status" value="1"/>
</dbReference>
<dbReference type="GO" id="GO:0005524">
    <property type="term" value="F:ATP binding"/>
    <property type="evidence" value="ECO:0007669"/>
    <property type="project" value="InterPro"/>
</dbReference>
<dbReference type="InterPro" id="IPR012724">
    <property type="entry name" value="DnaJ"/>
</dbReference>
<dbReference type="PROSITE" id="PS50076">
    <property type="entry name" value="DNAJ_2"/>
    <property type="match status" value="1"/>
</dbReference>
<dbReference type="AlphaFoldDB" id="A0AAV1DW43"/>
<dbReference type="InterPro" id="IPR018253">
    <property type="entry name" value="DnaJ_domain_CS"/>
</dbReference>
<dbReference type="EMBL" id="OX459124">
    <property type="protein sequence ID" value="CAI9112146.1"/>
    <property type="molecule type" value="Genomic_DNA"/>
</dbReference>
<dbReference type="Pfam" id="PF01556">
    <property type="entry name" value="DnaJ_C"/>
    <property type="match status" value="1"/>
</dbReference>
<dbReference type="InterPro" id="IPR036410">
    <property type="entry name" value="HSP_DnaJ_Cys-rich_dom_sf"/>
</dbReference>
<dbReference type="Pfam" id="PF00684">
    <property type="entry name" value="DnaJ_CXXCXGXG"/>
    <property type="match status" value="1"/>
</dbReference>
<evidence type="ECO:0000256" key="5">
    <source>
        <dbReference type="PROSITE-ProRule" id="PRU00546"/>
    </source>
</evidence>
<dbReference type="InterPro" id="IPR001623">
    <property type="entry name" value="DnaJ_domain"/>
</dbReference>
<dbReference type="PROSITE" id="PS00636">
    <property type="entry name" value="DNAJ_1"/>
    <property type="match status" value="1"/>
</dbReference>
<evidence type="ECO:0000256" key="2">
    <source>
        <dbReference type="ARBA" id="ARBA00022737"/>
    </source>
</evidence>
<keyword evidence="2" id="KW-0677">Repeat</keyword>
<dbReference type="Gene3D" id="1.10.287.110">
    <property type="entry name" value="DnaJ domain"/>
    <property type="match status" value="1"/>
</dbReference>
<dbReference type="PROSITE" id="PS51188">
    <property type="entry name" value="ZF_CR"/>
    <property type="match status" value="1"/>
</dbReference>
<keyword evidence="3 5" id="KW-0863">Zinc-finger</keyword>
<dbReference type="Proteomes" id="UP001161247">
    <property type="component" value="Chromosome 7"/>
</dbReference>
<dbReference type="Gene3D" id="2.60.260.20">
    <property type="entry name" value="Urease metallochaperone UreE, N-terminal domain"/>
    <property type="match status" value="2"/>
</dbReference>
<dbReference type="Gene3D" id="2.10.230.10">
    <property type="entry name" value="Heat shock protein DnaJ, cysteine-rich domain"/>
    <property type="match status" value="1"/>
</dbReference>
<dbReference type="InterPro" id="IPR008971">
    <property type="entry name" value="HSP40/DnaJ_pept-bd"/>
</dbReference>
<accession>A0AAV1DW43</accession>
<feature type="domain" description="J" evidence="6">
    <location>
        <begin position="86"/>
        <end position="151"/>
    </location>
</feature>
<evidence type="ECO:0000313" key="9">
    <source>
        <dbReference type="Proteomes" id="UP001161247"/>
    </source>
</evidence>
<dbReference type="InterPro" id="IPR002939">
    <property type="entry name" value="DnaJ_C"/>
</dbReference>
<dbReference type="NCBIfam" id="NF008035">
    <property type="entry name" value="PRK10767.1"/>
    <property type="match status" value="1"/>
</dbReference>
<protein>
    <submittedName>
        <fullName evidence="8">OLC1v1012538C2</fullName>
    </submittedName>
</protein>
<dbReference type="SUPFAM" id="SSF57938">
    <property type="entry name" value="DnaJ/Hsp40 cysteine-rich domain"/>
    <property type="match status" value="1"/>
</dbReference>
<name>A0AAV1DW43_OLDCO</name>
<feature type="domain" description="CR-type" evidence="7">
    <location>
        <begin position="219"/>
        <end position="293"/>
    </location>
</feature>
<dbReference type="SUPFAM" id="SSF46565">
    <property type="entry name" value="Chaperone J-domain"/>
    <property type="match status" value="1"/>
</dbReference>
<dbReference type="PANTHER" id="PTHR43096:SF36">
    <property type="entry name" value="CHAPERONE PROTEIN DNAJ 1, MITOCHONDRIAL"/>
    <property type="match status" value="1"/>
</dbReference>
<dbReference type="SUPFAM" id="SSF49493">
    <property type="entry name" value="HSP40/DnaJ peptide-binding domain"/>
    <property type="match status" value="2"/>
</dbReference>
<dbReference type="SMART" id="SM00271">
    <property type="entry name" value="DnaJ"/>
    <property type="match status" value="1"/>
</dbReference>
<dbReference type="PRINTS" id="PR00625">
    <property type="entry name" value="JDOMAIN"/>
</dbReference>
<keyword evidence="4 5" id="KW-0862">Zinc</keyword>
<dbReference type="GO" id="GO:0005737">
    <property type="term" value="C:cytoplasm"/>
    <property type="evidence" value="ECO:0007669"/>
    <property type="project" value="TreeGrafter"/>
</dbReference>
<gene>
    <name evidence="8" type="ORF">OLC1_LOCUS19393</name>
</gene>
<dbReference type="GO" id="GO:0009408">
    <property type="term" value="P:response to heat"/>
    <property type="evidence" value="ECO:0007669"/>
    <property type="project" value="InterPro"/>
</dbReference>
<dbReference type="InterPro" id="IPR036869">
    <property type="entry name" value="J_dom_sf"/>
</dbReference>
<proteinExistence type="inferred from homology"/>
<dbReference type="CDD" id="cd10747">
    <property type="entry name" value="DnaJ_C"/>
    <property type="match status" value="1"/>
</dbReference>
<evidence type="ECO:0000256" key="3">
    <source>
        <dbReference type="ARBA" id="ARBA00022771"/>
    </source>
</evidence>
<dbReference type="GO" id="GO:0042026">
    <property type="term" value="P:protein refolding"/>
    <property type="evidence" value="ECO:0007669"/>
    <property type="project" value="TreeGrafter"/>
</dbReference>
<evidence type="ECO:0000259" key="6">
    <source>
        <dbReference type="PROSITE" id="PS50076"/>
    </source>
</evidence>
<evidence type="ECO:0000256" key="1">
    <source>
        <dbReference type="ARBA" id="ARBA00022723"/>
    </source>
</evidence>
<keyword evidence="1 5" id="KW-0479">Metal-binding</keyword>
<feature type="zinc finger region" description="CR-type" evidence="5">
    <location>
        <begin position="219"/>
        <end position="293"/>
    </location>
</feature>
<evidence type="ECO:0000313" key="8">
    <source>
        <dbReference type="EMBL" id="CAI9112146.1"/>
    </source>
</evidence>
<keyword evidence="9" id="KW-1185">Reference proteome</keyword>
<dbReference type="GO" id="GO:0008270">
    <property type="term" value="F:zinc ion binding"/>
    <property type="evidence" value="ECO:0007669"/>
    <property type="project" value="UniProtKB-KW"/>
</dbReference>
<dbReference type="GO" id="GO:0031072">
    <property type="term" value="F:heat shock protein binding"/>
    <property type="evidence" value="ECO:0007669"/>
    <property type="project" value="InterPro"/>
</dbReference>
<organism evidence="8 9">
    <name type="scientific">Oldenlandia corymbosa var. corymbosa</name>
    <dbReference type="NCBI Taxonomy" id="529605"/>
    <lineage>
        <taxon>Eukaryota</taxon>
        <taxon>Viridiplantae</taxon>
        <taxon>Streptophyta</taxon>
        <taxon>Embryophyta</taxon>
        <taxon>Tracheophyta</taxon>
        <taxon>Spermatophyta</taxon>
        <taxon>Magnoliopsida</taxon>
        <taxon>eudicotyledons</taxon>
        <taxon>Gunneridae</taxon>
        <taxon>Pentapetalae</taxon>
        <taxon>asterids</taxon>
        <taxon>lamiids</taxon>
        <taxon>Gentianales</taxon>
        <taxon>Rubiaceae</taxon>
        <taxon>Rubioideae</taxon>
        <taxon>Spermacoceae</taxon>
        <taxon>Hedyotis-Oldenlandia complex</taxon>
        <taxon>Oldenlandia</taxon>
    </lineage>
</organism>